<sequence length="332" mass="36129">MRKMLTATLILSSFASPLMASECGQVTIADMNWNSATIIANIDKFILTHGFGCDVDLVPGETTPTGTSMIEKGKPDIAPEMWSNAIKPVLDKGVRDGLLAYAGHSLSEGGEEGFWVPAYMVEKDPTLATIAGIKANSKLFTHPEDPEKFAFVGCPSGWNCAISSQNLFDALGLGDVGFDVIDPGSSAGLTGSIAKANDREEPWFGYYWAPTAVLGKYDMVKVDFGSGIDADEFSNCTTREECRDPKPTMYPASPVDTLVTAAFAERAPEIVTYLTQRSFKNAEMNKLLAWMEDNQADGDYAMEHFFLENESKWSAWLTPAVAQKVKQAISEL</sequence>
<dbReference type="GO" id="GO:0043190">
    <property type="term" value="C:ATP-binding cassette (ABC) transporter complex"/>
    <property type="evidence" value="ECO:0007669"/>
    <property type="project" value="InterPro"/>
</dbReference>
<dbReference type="Gene3D" id="3.40.190.10">
    <property type="entry name" value="Periplasmic binding protein-like II"/>
    <property type="match status" value="1"/>
</dbReference>
<protein>
    <submittedName>
        <fullName evidence="3">ABC transporter substrate-binding protein</fullName>
    </submittedName>
</protein>
<evidence type="ECO:0000313" key="4">
    <source>
        <dbReference type="Proteomes" id="UP000240987"/>
    </source>
</evidence>
<dbReference type="GO" id="GO:0022857">
    <property type="term" value="F:transmembrane transporter activity"/>
    <property type="evidence" value="ECO:0007669"/>
    <property type="project" value="InterPro"/>
</dbReference>
<comment type="caution">
    <text evidence="3">The sequence shown here is derived from an EMBL/GenBank/DDBJ whole genome shotgun (WGS) entry which is preliminary data.</text>
</comment>
<dbReference type="RefSeq" id="WP_107242400.1">
    <property type="nucleotide sequence ID" value="NZ_PYMJ01000007.1"/>
</dbReference>
<dbReference type="EMBL" id="PYMJ01000007">
    <property type="protein sequence ID" value="PSU49121.1"/>
    <property type="molecule type" value="Genomic_DNA"/>
</dbReference>
<feature type="chain" id="PRO_5015501136" evidence="1">
    <location>
        <begin position="21"/>
        <end position="332"/>
    </location>
</feature>
<evidence type="ECO:0000256" key="1">
    <source>
        <dbReference type="SAM" id="SignalP"/>
    </source>
</evidence>
<dbReference type="OrthoDB" id="9786266at2"/>
<dbReference type="CDD" id="cd13641">
    <property type="entry name" value="PBP2_HisX_like"/>
    <property type="match status" value="1"/>
</dbReference>
<keyword evidence="4" id="KW-1185">Reference proteome</keyword>
<dbReference type="Gene3D" id="3.40.190.100">
    <property type="entry name" value="Glycine betaine-binding periplasmic protein, domain 2"/>
    <property type="match status" value="1"/>
</dbReference>
<evidence type="ECO:0000313" key="3">
    <source>
        <dbReference type="EMBL" id="PSU49121.1"/>
    </source>
</evidence>
<dbReference type="Pfam" id="PF04069">
    <property type="entry name" value="OpuAC"/>
    <property type="match status" value="1"/>
</dbReference>
<evidence type="ECO:0000259" key="2">
    <source>
        <dbReference type="Pfam" id="PF04069"/>
    </source>
</evidence>
<dbReference type="AlphaFoldDB" id="A0A2T3JJE5"/>
<feature type="domain" description="ABC-type glycine betaine transport system substrate-binding" evidence="2">
    <location>
        <begin position="25"/>
        <end position="305"/>
    </location>
</feature>
<accession>A0A2T3JJE5</accession>
<reference evidence="3 4" key="1">
    <citation type="submission" date="2018-01" db="EMBL/GenBank/DDBJ databases">
        <title>Whole genome sequencing of Histamine producing bacteria.</title>
        <authorList>
            <person name="Butler K."/>
        </authorList>
    </citation>
    <scope>NUCLEOTIDE SEQUENCE [LARGE SCALE GENOMIC DNA]</scope>
    <source>
        <strain evidence="3 4">JCM 12947</strain>
    </source>
</reference>
<keyword evidence="1" id="KW-0732">Signal</keyword>
<name>A0A2T3JJE5_9GAMM</name>
<feature type="signal peptide" evidence="1">
    <location>
        <begin position="1"/>
        <end position="20"/>
    </location>
</feature>
<dbReference type="InterPro" id="IPR007210">
    <property type="entry name" value="ABC_Gly_betaine_transp_sub-bd"/>
</dbReference>
<dbReference type="Proteomes" id="UP000240987">
    <property type="component" value="Unassembled WGS sequence"/>
</dbReference>
<gene>
    <name evidence="3" type="ORF">C9J12_09010</name>
</gene>
<dbReference type="SUPFAM" id="SSF53850">
    <property type="entry name" value="Periplasmic binding protein-like II"/>
    <property type="match status" value="1"/>
</dbReference>
<organism evidence="3 4">
    <name type="scientific">Photobacterium frigidiphilum</name>
    <dbReference type="NCBI Taxonomy" id="264736"/>
    <lineage>
        <taxon>Bacteria</taxon>
        <taxon>Pseudomonadati</taxon>
        <taxon>Pseudomonadota</taxon>
        <taxon>Gammaproteobacteria</taxon>
        <taxon>Vibrionales</taxon>
        <taxon>Vibrionaceae</taxon>
        <taxon>Photobacterium</taxon>
    </lineage>
</organism>
<proteinExistence type="predicted"/>